<dbReference type="InterPro" id="IPR023753">
    <property type="entry name" value="FAD/NAD-binding_dom"/>
</dbReference>
<feature type="domain" description="NADH:flavin oxidoreductase/NADH oxidase N-terminal" evidence="10">
    <location>
        <begin position="8"/>
        <end position="64"/>
    </location>
</feature>
<dbReference type="Gene3D" id="3.20.20.70">
    <property type="entry name" value="Aldolase class I"/>
    <property type="match status" value="1"/>
</dbReference>
<evidence type="ECO:0000313" key="12">
    <source>
        <dbReference type="EMBL" id="QMW81147.1"/>
    </source>
</evidence>
<name>A0A7G5N2Q4_9FIRM</name>
<dbReference type="RefSeq" id="WP_018596127.1">
    <property type="nucleotide sequence ID" value="NZ_AP031416.1"/>
</dbReference>
<dbReference type="Proteomes" id="UP000515789">
    <property type="component" value="Chromosome"/>
</dbReference>
<evidence type="ECO:0000259" key="11">
    <source>
        <dbReference type="Pfam" id="PF07992"/>
    </source>
</evidence>
<dbReference type="InterPro" id="IPR001155">
    <property type="entry name" value="OxRdtase_FMN_N"/>
</dbReference>
<dbReference type="InterPro" id="IPR036188">
    <property type="entry name" value="FAD/NAD-bd_sf"/>
</dbReference>
<evidence type="ECO:0000256" key="2">
    <source>
        <dbReference type="ARBA" id="ARBA00001966"/>
    </source>
</evidence>
<evidence type="ECO:0000256" key="6">
    <source>
        <dbReference type="ARBA" id="ARBA00022723"/>
    </source>
</evidence>
<gene>
    <name evidence="12" type="ORF">E5259_28280</name>
</gene>
<dbReference type="GO" id="GO:0010181">
    <property type="term" value="F:FMN binding"/>
    <property type="evidence" value="ECO:0007669"/>
    <property type="project" value="InterPro"/>
</dbReference>
<evidence type="ECO:0000256" key="3">
    <source>
        <dbReference type="ARBA" id="ARBA00011048"/>
    </source>
</evidence>
<evidence type="ECO:0000256" key="7">
    <source>
        <dbReference type="ARBA" id="ARBA00023002"/>
    </source>
</evidence>
<dbReference type="GeneID" id="75053359"/>
<evidence type="ECO:0000313" key="13">
    <source>
        <dbReference type="Proteomes" id="UP000515789"/>
    </source>
</evidence>
<sequence length="382" mass="41073">MNIPYAAAIKKAVAKPVTGIGGLSDPEYMEGLLETGQVDMVAMGKQMIADPFLPKKARKGKQDEIAHCIRCMRCNSGALIPYVPYPNGVVYCSVNPAMGRLREIARENALESEQRKVLIAGGGPAGMQAALGAAERGHCVILCEASEKLGRTLDYSEHISFKKDIRMFRDSLIQRVYSAGVEIRLHTAVTHDLIREIKPDLVIGAIGAEPFVPPIEGIGSRNVIYAASMHTLGLMPEGRTVVIGGGLMGCEEAISLAENGKEAVIVEMTEVIAGEADGGLKQMIDEKIDQYDISVFKESQCKKITDKGVLVQTLSGEEITLEADTVLVAAGVRAKDAETEKLRNACYAEDIEFISVGDCRKAGRIREATSSGYFAGRNAGII</sequence>
<keyword evidence="5" id="KW-0288">FMN</keyword>
<keyword evidence="8" id="KW-0408">Iron</keyword>
<dbReference type="Pfam" id="PF07992">
    <property type="entry name" value="Pyr_redox_2"/>
    <property type="match status" value="1"/>
</dbReference>
<dbReference type="GO" id="GO:0051536">
    <property type="term" value="F:iron-sulfur cluster binding"/>
    <property type="evidence" value="ECO:0007669"/>
    <property type="project" value="UniProtKB-KW"/>
</dbReference>
<dbReference type="PANTHER" id="PTHR42917:SF2">
    <property type="entry name" value="2,4-DIENOYL-COA REDUCTASE [(2E)-ENOYL-COA-PRODUCING]"/>
    <property type="match status" value="1"/>
</dbReference>
<feature type="domain" description="FAD/NAD(P)-binding" evidence="11">
    <location>
        <begin position="116"/>
        <end position="342"/>
    </location>
</feature>
<proteinExistence type="inferred from homology"/>
<dbReference type="Gene3D" id="3.50.50.60">
    <property type="entry name" value="FAD/NAD(P)-binding domain"/>
    <property type="match status" value="1"/>
</dbReference>
<comment type="similarity">
    <text evidence="3">In the N-terminal section; belongs to the NADH:flavin oxidoreductase/NADH oxidase family.</text>
</comment>
<accession>A0A7G5N2Q4</accession>
<dbReference type="PANTHER" id="PTHR42917">
    <property type="entry name" value="2,4-DIENOYL-COA REDUCTASE"/>
    <property type="match status" value="1"/>
</dbReference>
<dbReference type="GO" id="GO:0016491">
    <property type="term" value="F:oxidoreductase activity"/>
    <property type="evidence" value="ECO:0007669"/>
    <property type="project" value="UniProtKB-KW"/>
</dbReference>
<protein>
    <submittedName>
        <fullName evidence="12">FAD-binding protein</fullName>
    </submittedName>
</protein>
<organism evidence="12 13">
    <name type="scientific">Blautia producta</name>
    <dbReference type="NCBI Taxonomy" id="33035"/>
    <lineage>
        <taxon>Bacteria</taxon>
        <taxon>Bacillati</taxon>
        <taxon>Bacillota</taxon>
        <taxon>Clostridia</taxon>
        <taxon>Lachnospirales</taxon>
        <taxon>Lachnospiraceae</taxon>
        <taxon>Blautia</taxon>
    </lineage>
</organism>
<dbReference type="SUPFAM" id="SSF51395">
    <property type="entry name" value="FMN-linked oxidoreductases"/>
    <property type="match status" value="1"/>
</dbReference>
<dbReference type="PRINTS" id="PR00368">
    <property type="entry name" value="FADPNR"/>
</dbReference>
<evidence type="ECO:0000256" key="9">
    <source>
        <dbReference type="ARBA" id="ARBA00023014"/>
    </source>
</evidence>
<evidence type="ECO:0000256" key="1">
    <source>
        <dbReference type="ARBA" id="ARBA00001917"/>
    </source>
</evidence>
<keyword evidence="6" id="KW-0479">Metal-binding</keyword>
<reference evidence="12 13" key="1">
    <citation type="submission" date="2019-04" db="EMBL/GenBank/DDBJ databases">
        <authorList>
            <person name="Schori C."/>
            <person name="Ahrens C."/>
        </authorList>
    </citation>
    <scope>NUCLEOTIDE SEQUENCE [LARGE SCALE GENOMIC DNA]</scope>
    <source>
        <strain evidence="12 13">DSM 2950</strain>
    </source>
</reference>
<dbReference type="InterPro" id="IPR051793">
    <property type="entry name" value="NADH:flavin_oxidoreductase"/>
</dbReference>
<keyword evidence="7" id="KW-0560">Oxidoreductase</keyword>
<evidence type="ECO:0000259" key="10">
    <source>
        <dbReference type="Pfam" id="PF00724"/>
    </source>
</evidence>
<dbReference type="SUPFAM" id="SSF51905">
    <property type="entry name" value="FAD/NAD(P)-binding domain"/>
    <property type="match status" value="1"/>
</dbReference>
<dbReference type="AlphaFoldDB" id="A0A7G5N2Q4"/>
<evidence type="ECO:0000256" key="4">
    <source>
        <dbReference type="ARBA" id="ARBA00022630"/>
    </source>
</evidence>
<evidence type="ECO:0000256" key="5">
    <source>
        <dbReference type="ARBA" id="ARBA00022643"/>
    </source>
</evidence>
<dbReference type="GO" id="GO:0046872">
    <property type="term" value="F:metal ion binding"/>
    <property type="evidence" value="ECO:0007669"/>
    <property type="project" value="UniProtKB-KW"/>
</dbReference>
<dbReference type="Pfam" id="PF00724">
    <property type="entry name" value="Oxidored_FMN"/>
    <property type="match status" value="1"/>
</dbReference>
<keyword evidence="4" id="KW-0285">Flavoprotein</keyword>
<dbReference type="Gene3D" id="3.40.50.720">
    <property type="entry name" value="NAD(P)-binding Rossmann-like Domain"/>
    <property type="match status" value="1"/>
</dbReference>
<dbReference type="InterPro" id="IPR013785">
    <property type="entry name" value="Aldolase_TIM"/>
</dbReference>
<comment type="cofactor">
    <cofactor evidence="1">
        <name>FMN</name>
        <dbReference type="ChEBI" id="CHEBI:58210"/>
    </cofactor>
</comment>
<evidence type="ECO:0000256" key="8">
    <source>
        <dbReference type="ARBA" id="ARBA00023004"/>
    </source>
</evidence>
<dbReference type="EMBL" id="CP039126">
    <property type="protein sequence ID" value="QMW81147.1"/>
    <property type="molecule type" value="Genomic_DNA"/>
</dbReference>
<dbReference type="PRINTS" id="PR00469">
    <property type="entry name" value="PNDRDTASEII"/>
</dbReference>
<comment type="cofactor">
    <cofactor evidence="2">
        <name>[4Fe-4S] cluster</name>
        <dbReference type="ChEBI" id="CHEBI:49883"/>
    </cofactor>
</comment>
<keyword evidence="9" id="KW-0411">Iron-sulfur</keyword>